<evidence type="ECO:0000313" key="11">
    <source>
        <dbReference type="EMBL" id="KAF3435842.1"/>
    </source>
</evidence>
<reference evidence="11" key="1">
    <citation type="submission" date="2020-03" db="EMBL/GenBank/DDBJ databases">
        <title>A high-quality chromosome-level genome assembly of a woody plant with both climbing and erect habits, Rhamnella rubrinervis.</title>
        <authorList>
            <person name="Lu Z."/>
            <person name="Yang Y."/>
            <person name="Zhu X."/>
            <person name="Sun Y."/>
        </authorList>
    </citation>
    <scope>NUCLEOTIDE SEQUENCE</scope>
    <source>
        <strain evidence="11">BYM</strain>
        <tissue evidence="11">Leaf</tissue>
    </source>
</reference>
<dbReference type="InterPro" id="IPR056789">
    <property type="entry name" value="LRR_R13L1-DRL21"/>
</dbReference>
<evidence type="ECO:0000259" key="7">
    <source>
        <dbReference type="Pfam" id="PF18052"/>
    </source>
</evidence>
<feature type="domain" description="Disease resistance protein winged helix" evidence="8">
    <location>
        <begin position="420"/>
        <end position="492"/>
    </location>
</feature>
<dbReference type="Pfam" id="PF00931">
    <property type="entry name" value="NB-ARC"/>
    <property type="match status" value="2"/>
</dbReference>
<dbReference type="InterPro" id="IPR042197">
    <property type="entry name" value="Apaf_helical"/>
</dbReference>
<keyword evidence="1" id="KW-0433">Leucine-rich repeat</keyword>
<dbReference type="InterPro" id="IPR041118">
    <property type="entry name" value="Rx_N"/>
</dbReference>
<dbReference type="Gene3D" id="1.10.10.10">
    <property type="entry name" value="Winged helix-like DNA-binding domain superfamily/Winged helix DNA-binding domain"/>
    <property type="match status" value="1"/>
</dbReference>
<dbReference type="SMART" id="SM00367">
    <property type="entry name" value="LRR_CC"/>
    <property type="match status" value="5"/>
</dbReference>
<dbReference type="Gene3D" id="1.20.5.4130">
    <property type="match status" value="1"/>
</dbReference>
<dbReference type="EMBL" id="VOIH02000010">
    <property type="protein sequence ID" value="KAF3435842.1"/>
    <property type="molecule type" value="Genomic_DNA"/>
</dbReference>
<dbReference type="InterPro" id="IPR058922">
    <property type="entry name" value="WHD_DRP"/>
</dbReference>
<evidence type="ECO:0000259" key="8">
    <source>
        <dbReference type="Pfam" id="PF23559"/>
    </source>
</evidence>
<dbReference type="PANTHER" id="PTHR36766">
    <property type="entry name" value="PLANT BROAD-SPECTRUM MILDEW RESISTANCE PROTEIN RPW8"/>
    <property type="match status" value="1"/>
</dbReference>
<name>A0A8K0DR31_9ROSA</name>
<feature type="domain" description="NB-ARC" evidence="6">
    <location>
        <begin position="195"/>
        <end position="334"/>
    </location>
</feature>
<keyword evidence="12" id="KW-1185">Reference proteome</keyword>
<keyword evidence="2" id="KW-0677">Repeat</keyword>
<keyword evidence="5" id="KW-0067">ATP-binding</keyword>
<feature type="domain" description="NB-ARC" evidence="6">
    <location>
        <begin position="11"/>
        <end position="61"/>
    </location>
</feature>
<evidence type="ECO:0000256" key="5">
    <source>
        <dbReference type="ARBA" id="ARBA00022840"/>
    </source>
</evidence>
<dbReference type="GO" id="GO:0051707">
    <property type="term" value="P:response to other organism"/>
    <property type="evidence" value="ECO:0007669"/>
    <property type="project" value="UniProtKB-ARBA"/>
</dbReference>
<dbReference type="SUPFAM" id="SSF52540">
    <property type="entry name" value="P-loop containing nucleoside triphosphate hydrolases"/>
    <property type="match status" value="2"/>
</dbReference>
<feature type="domain" description="Disease resistance R13L4/SHOC-2-like LRR" evidence="9">
    <location>
        <begin position="1036"/>
        <end position="1168"/>
    </location>
</feature>
<evidence type="ECO:0000256" key="4">
    <source>
        <dbReference type="ARBA" id="ARBA00022821"/>
    </source>
</evidence>
<dbReference type="Pfam" id="PF23559">
    <property type="entry name" value="WHD_DRP"/>
    <property type="match status" value="1"/>
</dbReference>
<dbReference type="GO" id="GO:0006952">
    <property type="term" value="P:defense response"/>
    <property type="evidence" value="ECO:0007669"/>
    <property type="project" value="UniProtKB-KW"/>
</dbReference>
<dbReference type="InterPro" id="IPR029752">
    <property type="entry name" value="D-isomer_DH_CS1"/>
</dbReference>
<dbReference type="SUPFAM" id="SSF52058">
    <property type="entry name" value="L domain-like"/>
    <property type="match status" value="2"/>
</dbReference>
<keyword evidence="3" id="KW-0547">Nucleotide-binding</keyword>
<dbReference type="AlphaFoldDB" id="A0A8K0DR31"/>
<dbReference type="Gene3D" id="3.80.10.10">
    <property type="entry name" value="Ribonuclease Inhibitor"/>
    <property type="match status" value="4"/>
</dbReference>
<dbReference type="InterPro" id="IPR032675">
    <property type="entry name" value="LRR_dom_sf"/>
</dbReference>
<organism evidence="11 12">
    <name type="scientific">Rhamnella rubrinervis</name>
    <dbReference type="NCBI Taxonomy" id="2594499"/>
    <lineage>
        <taxon>Eukaryota</taxon>
        <taxon>Viridiplantae</taxon>
        <taxon>Streptophyta</taxon>
        <taxon>Embryophyta</taxon>
        <taxon>Tracheophyta</taxon>
        <taxon>Spermatophyta</taxon>
        <taxon>Magnoliopsida</taxon>
        <taxon>eudicotyledons</taxon>
        <taxon>Gunneridae</taxon>
        <taxon>Pentapetalae</taxon>
        <taxon>rosids</taxon>
        <taxon>fabids</taxon>
        <taxon>Rosales</taxon>
        <taxon>Rhamnaceae</taxon>
        <taxon>rhamnoid group</taxon>
        <taxon>Rhamneae</taxon>
        <taxon>Rhamnella</taxon>
    </lineage>
</organism>
<dbReference type="OrthoDB" id="1935327at2759"/>
<evidence type="ECO:0000256" key="3">
    <source>
        <dbReference type="ARBA" id="ARBA00022741"/>
    </source>
</evidence>
<keyword evidence="4" id="KW-0611">Plant defense</keyword>
<dbReference type="Pfam" id="PF23598">
    <property type="entry name" value="LRR_14"/>
    <property type="match status" value="2"/>
</dbReference>
<dbReference type="InterPro" id="IPR002182">
    <property type="entry name" value="NB-ARC"/>
</dbReference>
<dbReference type="Gene3D" id="3.40.50.300">
    <property type="entry name" value="P-loop containing nucleotide triphosphate hydrolases"/>
    <property type="match status" value="2"/>
</dbReference>
<feature type="domain" description="Disease resistance N-terminal" evidence="7">
    <location>
        <begin position="95"/>
        <end position="169"/>
    </location>
</feature>
<evidence type="ECO:0000259" key="6">
    <source>
        <dbReference type="Pfam" id="PF00931"/>
    </source>
</evidence>
<evidence type="ECO:0000259" key="10">
    <source>
        <dbReference type="Pfam" id="PF25019"/>
    </source>
</evidence>
<evidence type="ECO:0000256" key="1">
    <source>
        <dbReference type="ARBA" id="ARBA00022614"/>
    </source>
</evidence>
<protein>
    <submittedName>
        <fullName evidence="11">Uncharacterized protein</fullName>
    </submittedName>
</protein>
<dbReference type="PANTHER" id="PTHR36766:SF59">
    <property type="entry name" value="DISEASE RESISTANCE PROTEIN RGA2-LIKE"/>
    <property type="match status" value="1"/>
</dbReference>
<dbReference type="Proteomes" id="UP000796880">
    <property type="component" value="Unassembled WGS sequence"/>
</dbReference>
<evidence type="ECO:0000256" key="2">
    <source>
        <dbReference type="ARBA" id="ARBA00022737"/>
    </source>
</evidence>
<gene>
    <name evidence="11" type="ORF">FNV43_RR22934</name>
</gene>
<proteinExistence type="predicted"/>
<evidence type="ECO:0000313" key="12">
    <source>
        <dbReference type="Proteomes" id="UP000796880"/>
    </source>
</evidence>
<dbReference type="Pfam" id="PF18052">
    <property type="entry name" value="Rx_N"/>
    <property type="match status" value="1"/>
</dbReference>
<accession>A0A8K0DR31</accession>
<dbReference type="GO" id="GO:0005524">
    <property type="term" value="F:ATP binding"/>
    <property type="evidence" value="ECO:0007669"/>
    <property type="project" value="UniProtKB-KW"/>
</dbReference>
<feature type="domain" description="Disease resistance R13L4/SHOC-2-like LRR" evidence="9">
    <location>
        <begin position="540"/>
        <end position="645"/>
    </location>
</feature>
<dbReference type="InterPro" id="IPR027417">
    <property type="entry name" value="P-loop_NTPase"/>
</dbReference>
<comment type="caution">
    <text evidence="11">The sequence shown here is derived from an EMBL/GenBank/DDBJ whole genome shotgun (WGS) entry which is preliminary data.</text>
</comment>
<dbReference type="GO" id="GO:0043531">
    <property type="term" value="F:ADP binding"/>
    <property type="evidence" value="ECO:0007669"/>
    <property type="project" value="InterPro"/>
</dbReference>
<dbReference type="InterPro" id="IPR055414">
    <property type="entry name" value="LRR_R13L4/SHOC2-like"/>
</dbReference>
<dbReference type="InterPro" id="IPR006553">
    <property type="entry name" value="Leu-rich_rpt_Cys-con_subtyp"/>
</dbReference>
<sequence length="1211" mass="136466">MAEMLFSEVTGGVSCIAIVGLGGIGKTTLAQLVLNDQRVTEHFDVKLWVFVSDHFDAKTMMIDDGGCAVVTTTAGVDENDNGWMRVRSVDFPAFSVVFDKLAAPLVERLRDVWKGSHNLEKLKRTLLYVQAILEDVEEKQLTDEDVRLWLSELKLTVYDAKDLLDEIDIDGGVPVLEEQWSGFMYSYSRLGWDRKTTLAQLVFNDQRVTEHFDVKIWVFVSDHFDAKNIMMSVVEYLSKEKCHYSSLGALHWAVRDLLQGKRYLVVLDDVWTENQGDWDKLEPLFRGVTEGSKIVITTRCKRVALMINSPASPYYLEGLSEDACSSLFMQRAFQPGEENNHPDLLPIGREIVKKCGGVALAAKTLGSLLRLKRDIWEWLAVQDSELWNLDECESGILPALSLSYAHLPPYLKPCFSFCSIVPRGYEIKKEKLIRQWMAAGLLQSSREGEPPEDVGNDYFNHLLWMSFFQQVKLCDNSGVSGYRMHDIIYDLCQSVAAGTEFMIVDHGFVPRSCAQVRHSSVVCDFGTPVIPHELYNAKHLRTLLLFSEGNFREAPHKLFASFKYLRELDLSGCGLVVLDESIDELLFLRYLDVSHTHIKSLPRRIEKLRYLQTLNLSGCYNLEALPNLANMLSLRHLNNTGCESLTTMLPLHEPFKNLEPLPFPITTELDALIHMALPQSSNQLQTLPLLVVGGILDLMFLERLELRGSLKITHLENVHHKPFSSQYTALSGMKGLESLGLYWGDDERCCPSINPEEESTFTIFQERKENHLLGQQNTIESDPSCASSILHSLLPHQNLKRLLVKGYAGYAFPSWRSLVHLTVVELIDCRNCWSLPAFGNLPLLDSLLLQSMHDLEHISVKFYGKITGRPFPALRELALIDLPRLEKWPSRCCGGVAFPSLSKLVVKKCPKLAVMPEITSSIQHLELRDCTESLIHCFQNLTSLKVLVIEKIRSLSCFPGAFPANNTLLTSLEIKSCTQLCSLPTFQGLCALKSLTIRWCEELSYLPSGLQYLNALESLEIGDCHRLMFLPEIGTSGFCNLTTLSVENCSNLTSLSMGLKNLACLKHLNIMYCPSLVSLPESVQNLSSLQSLTILGCCPELVSLPKELQNLTRLHSLEIRSCLGLEALQEWIEKLVSLRALSISDCHNITSFPEAIQRLSALQHLSIQDCPQLLERCRQESGEDWPKIAHVPYKHLGPPVVRHDPSEESSS</sequence>
<dbReference type="Pfam" id="PF25019">
    <property type="entry name" value="LRR_R13L1-DRL21"/>
    <property type="match status" value="1"/>
</dbReference>
<evidence type="ECO:0000259" key="9">
    <source>
        <dbReference type="Pfam" id="PF23598"/>
    </source>
</evidence>
<dbReference type="InterPro" id="IPR036388">
    <property type="entry name" value="WH-like_DNA-bd_sf"/>
</dbReference>
<dbReference type="Gene3D" id="1.10.8.430">
    <property type="entry name" value="Helical domain of apoptotic protease-activating factors"/>
    <property type="match status" value="1"/>
</dbReference>
<feature type="domain" description="R13L1/DRL21-like LRR repeat region" evidence="10">
    <location>
        <begin position="701"/>
        <end position="852"/>
    </location>
</feature>
<dbReference type="PRINTS" id="PR00364">
    <property type="entry name" value="DISEASERSIST"/>
</dbReference>
<dbReference type="PROSITE" id="PS00065">
    <property type="entry name" value="D_2_HYDROXYACID_DH_1"/>
    <property type="match status" value="1"/>
</dbReference>